<proteinExistence type="predicted"/>
<dbReference type="OrthoDB" id="258495at2759"/>
<comment type="caution">
    <text evidence="2">The sequence shown here is derived from an EMBL/GenBank/DDBJ whole genome shotgun (WGS) entry which is preliminary data.</text>
</comment>
<name>A0A1Y2HFK3_9FUNG</name>
<dbReference type="EMBL" id="MCFL01000046">
    <property type="protein sequence ID" value="ORZ32483.1"/>
    <property type="molecule type" value="Genomic_DNA"/>
</dbReference>
<protein>
    <recommendedName>
        <fullName evidence="4">SPRY domain-containing protein</fullName>
    </recommendedName>
</protein>
<dbReference type="SUPFAM" id="SSF48371">
    <property type="entry name" value="ARM repeat"/>
    <property type="match status" value="1"/>
</dbReference>
<evidence type="ECO:0008006" key="4">
    <source>
        <dbReference type="Google" id="ProtNLM"/>
    </source>
</evidence>
<feature type="compositionally biased region" description="Acidic residues" evidence="1">
    <location>
        <begin position="1274"/>
        <end position="1290"/>
    </location>
</feature>
<feature type="region of interest" description="Disordered" evidence="1">
    <location>
        <begin position="1271"/>
        <end position="1290"/>
    </location>
</feature>
<evidence type="ECO:0000313" key="3">
    <source>
        <dbReference type="Proteomes" id="UP000193411"/>
    </source>
</evidence>
<dbReference type="InterPro" id="IPR016024">
    <property type="entry name" value="ARM-type_fold"/>
</dbReference>
<gene>
    <name evidence="2" type="ORF">BCR44DRAFT_1440311</name>
</gene>
<sequence length="1290" mass="142291">MFSRLGGSKFSRGQQKPGGKHGQSKSHQRKLKSVLKELQVPSNNLDLFIKTYSSAVLEDRDVPQEDVELYVPVFLSPSLVRFWNDLIIGRDSQALETIRVALNSDSQDDQVAASCLLRAIMEDDTTAGVTGGMVALAAYNVFLQPTQTNAIVRVNLLNVISCGIINVPTVYNGQIPALFTSAKTAHDLLSLVCERWHPERQVAKAAHALLATMVNTDLLSSVFVSGEFTKALWTNICNDSLDDGLREAQVCLLNHIWKGGKKNPDLTCEALHGWAEMEPAGKVVEFLKDDREFLVDAAFDVLARFLPGPPQIAAPVLDVIQDAEFAKVLLSAIINHKSLDLLLVEEAFTAVIIAGQSSFTDQLINSGKLVELLTREFGDEMDDFFDEMYTIMLTFPETARNRLWQHIKDTPLASHGYSHLATSPVTSDFTHFAMAFDPNAKPKLVSAFVQAIDAIADDGLDEVDPDHITQLLTQLHCLLKCDLSPSLRAQLFDQSQLWDVIRMAMLTPDLRIGCKPLRLVVNNLAHTLPKSIPTIVEVVYAPTLAQIQSKLTDALSPLAEIVKSNRTNPDANDFTAVLMVIGLFEEVGSQLLDLVDGLHGAVVTAICAEHSNTFKDMFETFMQLLEVVLFDEQKHPGLMQKLEAAVEPYFFKRAKEGRCKPTYSTNLQQFERDIQLNRENDVIGVYVQVIAETVEALVHYPELRQYCLDLLPPLAAVLTRMQVQSSSISALMNILQQVPDEDFDQGYHEIGLMYYDCMITTIDPFPAETHFQPTFLTLERLFVRNSLPIRMCWEPTSSALTISTRGNMVNNGSASAHCARGSFGVSGAGKYGFSIRFTEGGFGAVGFTTRTAPVAGPEGDHFCEPGADVGDVVVVDILNGFAWHSGKGRYNGFAGFPGASVTFVLDLDLGQFLVRLDKHGPFRVVFSGLDSGAAWYPYLCQPQRSCSESMFHDDARLTDIDDFIPIGLANNEHIVFDPSTSLVAAEPSNPPSAFTPLTDPIDPPVDENMTIQYYYELEAAPASPIIAAGFRQVHLYSLWIATRGLEAAVQFTTGDMVEESLEWRELVPALVQWYMRRQAETDEPLPDQFAAHFTCATPNDEDEGGRLAPDGWRKWSIAVEPAIVDGRPNIPDDGNVLIVCGIVSKADMLPKHDAMEDAFPLAPYCSDRLLFGVAAVTEADESIENSHCSLVVTKGSDHVYEGDEFNKMVLAHMSELHALPVCIGMQGVKMTMHADVTVEGENALRGPLLKQCQSPDSVLYLTMANWGVRPPGFGDDDDEEWSDEDELDVD</sequence>
<organism evidence="2 3">
    <name type="scientific">Catenaria anguillulae PL171</name>
    <dbReference type="NCBI Taxonomy" id="765915"/>
    <lineage>
        <taxon>Eukaryota</taxon>
        <taxon>Fungi</taxon>
        <taxon>Fungi incertae sedis</taxon>
        <taxon>Blastocladiomycota</taxon>
        <taxon>Blastocladiomycetes</taxon>
        <taxon>Blastocladiales</taxon>
        <taxon>Catenariaceae</taxon>
        <taxon>Catenaria</taxon>
    </lineage>
</organism>
<evidence type="ECO:0000313" key="2">
    <source>
        <dbReference type="EMBL" id="ORZ32483.1"/>
    </source>
</evidence>
<dbReference type="Gene3D" id="2.60.120.920">
    <property type="match status" value="1"/>
</dbReference>
<reference evidence="2 3" key="1">
    <citation type="submission" date="2016-07" db="EMBL/GenBank/DDBJ databases">
        <title>Pervasive Adenine N6-methylation of Active Genes in Fungi.</title>
        <authorList>
            <consortium name="DOE Joint Genome Institute"/>
            <person name="Mondo S.J."/>
            <person name="Dannebaum R.O."/>
            <person name="Kuo R.C."/>
            <person name="Labutti K."/>
            <person name="Haridas S."/>
            <person name="Kuo A."/>
            <person name="Salamov A."/>
            <person name="Ahrendt S.R."/>
            <person name="Lipzen A."/>
            <person name="Sullivan W."/>
            <person name="Andreopoulos W.B."/>
            <person name="Clum A."/>
            <person name="Lindquist E."/>
            <person name="Daum C."/>
            <person name="Ramamoorthy G.K."/>
            <person name="Gryganskyi A."/>
            <person name="Culley D."/>
            <person name="Magnuson J.K."/>
            <person name="James T.Y."/>
            <person name="O'Malley M.A."/>
            <person name="Stajich J.E."/>
            <person name="Spatafora J.W."/>
            <person name="Visel A."/>
            <person name="Grigoriev I.V."/>
        </authorList>
    </citation>
    <scope>NUCLEOTIDE SEQUENCE [LARGE SCALE GENOMIC DNA]</scope>
    <source>
        <strain evidence="2 3">PL171</strain>
    </source>
</reference>
<dbReference type="InterPro" id="IPR043136">
    <property type="entry name" value="B30.2/SPRY_sf"/>
</dbReference>
<evidence type="ECO:0000256" key="1">
    <source>
        <dbReference type="SAM" id="MobiDB-lite"/>
    </source>
</evidence>
<feature type="region of interest" description="Disordered" evidence="1">
    <location>
        <begin position="1"/>
        <end position="28"/>
    </location>
</feature>
<accession>A0A1Y2HFK3</accession>
<dbReference type="Proteomes" id="UP000193411">
    <property type="component" value="Unassembled WGS sequence"/>
</dbReference>
<keyword evidence="3" id="KW-1185">Reference proteome</keyword>
<feature type="compositionally biased region" description="Basic residues" evidence="1">
    <location>
        <begin position="18"/>
        <end position="28"/>
    </location>
</feature>